<dbReference type="InterPro" id="IPR029063">
    <property type="entry name" value="SAM-dependent_MTases_sf"/>
</dbReference>
<feature type="domain" description="Glycosyl transferase family 1" evidence="3">
    <location>
        <begin position="698"/>
        <end position="859"/>
    </location>
</feature>
<dbReference type="Pfam" id="PF08241">
    <property type="entry name" value="Methyltransf_11"/>
    <property type="match status" value="1"/>
</dbReference>
<feature type="coiled-coil region" evidence="1">
    <location>
        <begin position="245"/>
        <end position="307"/>
    </location>
</feature>
<reference evidence="6" key="1">
    <citation type="submission" date="2016-10" db="EMBL/GenBank/DDBJ databases">
        <authorList>
            <person name="Varghese N."/>
            <person name="Submissions S."/>
        </authorList>
    </citation>
    <scope>NUCLEOTIDE SEQUENCE [LARGE SCALE GENOMIC DNA]</scope>
    <source>
        <strain evidence="6">LMG 26031</strain>
    </source>
</reference>
<keyword evidence="6" id="KW-1185">Reference proteome</keyword>
<evidence type="ECO:0000256" key="2">
    <source>
        <dbReference type="SAM" id="MobiDB-lite"/>
    </source>
</evidence>
<dbReference type="Pfam" id="PF00534">
    <property type="entry name" value="Glycos_transf_1"/>
    <property type="match status" value="1"/>
</dbReference>
<dbReference type="Gene3D" id="3.40.50.150">
    <property type="entry name" value="Vaccinia Virus protein VP39"/>
    <property type="match status" value="1"/>
</dbReference>
<keyword evidence="1" id="KW-0175">Coiled coil</keyword>
<accession>A0A1H7DV04</accession>
<dbReference type="STRING" id="667676.SAMN05192539_103131"/>
<dbReference type="InterPro" id="IPR007739">
    <property type="entry name" value="RgpF"/>
</dbReference>
<dbReference type="GO" id="GO:0008757">
    <property type="term" value="F:S-adenosylmethionine-dependent methyltransferase activity"/>
    <property type="evidence" value="ECO:0007669"/>
    <property type="project" value="InterPro"/>
</dbReference>
<evidence type="ECO:0000313" key="6">
    <source>
        <dbReference type="Proteomes" id="UP000198866"/>
    </source>
</evidence>
<protein>
    <submittedName>
        <fullName evidence="5">Glycosyl transferases group 1</fullName>
    </submittedName>
</protein>
<name>A0A1H7DV04_9BURK</name>
<dbReference type="Gene3D" id="3.40.50.2000">
    <property type="entry name" value="Glycogen Phosphorylase B"/>
    <property type="match status" value="1"/>
</dbReference>
<dbReference type="CDD" id="cd02440">
    <property type="entry name" value="AdoMet_MTases"/>
    <property type="match status" value="1"/>
</dbReference>
<dbReference type="AlphaFoldDB" id="A0A1H7DV04"/>
<dbReference type="OrthoDB" id="8666056at2"/>
<dbReference type="EMBL" id="FNYE01000031">
    <property type="protein sequence ID" value="SEK02145.1"/>
    <property type="molecule type" value="Genomic_DNA"/>
</dbReference>
<dbReference type="SUPFAM" id="SSF53335">
    <property type="entry name" value="S-adenosyl-L-methionine-dependent methyltransferases"/>
    <property type="match status" value="1"/>
</dbReference>
<feature type="region of interest" description="Disordered" evidence="2">
    <location>
        <begin position="657"/>
        <end position="681"/>
    </location>
</feature>
<gene>
    <name evidence="5" type="ORF">SAMN05192539_103131</name>
</gene>
<dbReference type="Proteomes" id="UP000198866">
    <property type="component" value="Unassembled WGS sequence"/>
</dbReference>
<organism evidence="5 6">
    <name type="scientific">Paraburkholderia diazotrophica</name>
    <dbReference type="NCBI Taxonomy" id="667676"/>
    <lineage>
        <taxon>Bacteria</taxon>
        <taxon>Pseudomonadati</taxon>
        <taxon>Pseudomonadota</taxon>
        <taxon>Betaproteobacteria</taxon>
        <taxon>Burkholderiales</taxon>
        <taxon>Burkholderiaceae</taxon>
        <taxon>Paraburkholderia</taxon>
    </lineage>
</organism>
<evidence type="ECO:0000259" key="4">
    <source>
        <dbReference type="Pfam" id="PF08241"/>
    </source>
</evidence>
<dbReference type="PANTHER" id="PTHR12526">
    <property type="entry name" value="GLYCOSYLTRANSFERASE"/>
    <property type="match status" value="1"/>
</dbReference>
<dbReference type="RefSeq" id="WP_090871603.1">
    <property type="nucleotide sequence ID" value="NZ_FNYE01000031.1"/>
</dbReference>
<evidence type="ECO:0000259" key="3">
    <source>
        <dbReference type="Pfam" id="PF00534"/>
    </source>
</evidence>
<keyword evidence="5" id="KW-0808">Transferase</keyword>
<sequence length="1233" mass="136565">MTAQLPPTGERFLPELMPGEIALEHQHRYHIAAVLARGLDVLDVASGEGYGSSLLADVAKSVVGVDIDEDAIGFASRKYCAAPNLRFAAGACSALPLQDASVDLVVSFETIEHHDEHEAMLAEIKRVLRPGGMLIISSPDKHEYSDAPNYRNPYHVAELYRDEFEALLGRWFRSYRLYGQRVRHASTFFAIEDRVSSADRIANFVVDDTVGTIVQSASAIAPRYLVAIASDHAELPALAVGTFADRQEEQRIERLGAELQSAQEEASATRQQIADLQSQNRVRTEEVSHLRLELQEWRKHADALEVRAGAQEAALRQIGERHAKQLIEAHDGGVQFAKQKMEGELSSLRSALSGVQFAKQKMEGELSTLRSALAHSDAQFQSVVRSWSWRITRPLRVGRRLAARFKRHALNGTVVPTRAQVTSVAEEFDEKYYLRRYADVANAGIDPYQHYAMFGRPEGRSGRPPKLVLRQTGSATLATASFIHDVGPEASNNTSDGARRGAVLVVSHEATRTGAPILAWNICRELREHYEVVALLLGKGPLLNNFDEVCDAVAGPYTPADRDPMALSGVIGELCDRYDFEFAVVNSIASRSVLQPLAERYVPSTLLVHEFYKFHCSPDELVDTLAWACQVVFSAKIVLDSADIERTHPAKGYAHVVPQGKSQIPGDTRDTRPDETKGVTDQEPRVKALQNKILRGRTNKPFIVLGAGTIEYRKGVDLFVATAAEIERYAPDADILMVWVGGVVEGYKQYAEFVTTQVEQSGLADRIEFVGETPDLEALYRFAEVCFVPSRLDPLPNIALDAITAGLPVLSFENATGVAENFKGDPQLEQCVLPFLDVQEAARRIIALYNSPTDRRLLSQRMTALAADRFDMSRYVAKLIDLAKPGRRLVEQERADIQTLLSGKDFAEWFYLPSGSLTSREEAIQQYVKASQAGIYLRKPAPGFYPNKYTECHALSQTRAEPFAHYIAAGRPSGAWQEELLDVSLPQPASGSAGRIAVHIHAFYPDLLADIVRRLSANELEADLFISVPSAVIGAECENLLFSYRAGTRTIRVVPNSGRDIGPFVTEFGSELLQYNVIGHFHTKKSVHVDPKSNLVRNWVNHLMETLLGTQHRAAEAIVSAFANDPKLGLVFADDPHLIGWDKNLPFAKPLAQKLGLDRLPEQFFSFPVGTMFWARPAALKALFESGLQWEDYPSEPLPIDGSMLHALERLLPSIVQHAGYRRKVTYAAGLTR</sequence>
<dbReference type="InterPro" id="IPR013216">
    <property type="entry name" value="Methyltransf_11"/>
</dbReference>
<dbReference type="CDD" id="cd03801">
    <property type="entry name" value="GT4_PimA-like"/>
    <property type="match status" value="1"/>
</dbReference>
<proteinExistence type="predicted"/>
<dbReference type="SUPFAM" id="SSF53756">
    <property type="entry name" value="UDP-Glycosyltransferase/glycogen phosphorylase"/>
    <property type="match status" value="1"/>
</dbReference>
<dbReference type="InterPro" id="IPR001296">
    <property type="entry name" value="Glyco_trans_1"/>
</dbReference>
<evidence type="ECO:0000256" key="1">
    <source>
        <dbReference type="SAM" id="Coils"/>
    </source>
</evidence>
<feature type="domain" description="Methyltransferase type 11" evidence="4">
    <location>
        <begin position="42"/>
        <end position="136"/>
    </location>
</feature>
<evidence type="ECO:0000313" key="5">
    <source>
        <dbReference type="EMBL" id="SEK02145.1"/>
    </source>
</evidence>
<dbReference type="Pfam" id="PF05045">
    <property type="entry name" value="RgpF"/>
    <property type="match status" value="1"/>
</dbReference>
<feature type="compositionally biased region" description="Basic and acidic residues" evidence="2">
    <location>
        <begin position="667"/>
        <end position="681"/>
    </location>
</feature>